<dbReference type="EMBL" id="JACHEU010000003">
    <property type="protein sequence ID" value="MBB6013923.1"/>
    <property type="molecule type" value="Genomic_DNA"/>
</dbReference>
<comment type="subcellular location">
    <subcellularLocation>
        <location evidence="1 7">Cell membrane</location>
        <topology evidence="1 7">Multi-pass membrane protein</topology>
    </subcellularLocation>
</comment>
<organism evidence="9 10">
    <name type="scientific">Aquamicrobium lusatiense</name>
    <dbReference type="NCBI Taxonomy" id="89772"/>
    <lineage>
        <taxon>Bacteria</taxon>
        <taxon>Pseudomonadati</taxon>
        <taxon>Pseudomonadota</taxon>
        <taxon>Alphaproteobacteria</taxon>
        <taxon>Hyphomicrobiales</taxon>
        <taxon>Phyllobacteriaceae</taxon>
        <taxon>Aquamicrobium</taxon>
    </lineage>
</organism>
<feature type="transmembrane region" description="Helical" evidence="7">
    <location>
        <begin position="111"/>
        <end position="128"/>
    </location>
</feature>
<dbReference type="Pfam" id="PF00528">
    <property type="entry name" value="BPD_transp_1"/>
    <property type="match status" value="1"/>
</dbReference>
<evidence type="ECO:0000313" key="9">
    <source>
        <dbReference type="EMBL" id="MBB6013923.1"/>
    </source>
</evidence>
<keyword evidence="6 7" id="KW-0472">Membrane</keyword>
<sequence length="273" mass="29426">MATTIAGPEATQADIEQVRRAYGLDRPLAVQLADWAGHAVRGDFGESFYFKKDVSSLIVERMPTTFRLGVFGMLVGLALALPLGILAALYEGRFIDRAIQLLISANQAVPSFWLALMLIIVFGVHLGWLPTTGADSWRHFIMPTLVLGLSVLPALARLARSGMIKALASDYVRTARAKGLSSFSIIVKHALRNAAIPIVAIAAVQFGNALGGSVVIESVFALHGVGHLAWESIIKSDVAVIQASVLMFSIIYVVITFISDVMNAMLDPRIRLS</sequence>
<keyword evidence="10" id="KW-1185">Reference proteome</keyword>
<dbReference type="Proteomes" id="UP000533306">
    <property type="component" value="Unassembled WGS sequence"/>
</dbReference>
<evidence type="ECO:0000256" key="7">
    <source>
        <dbReference type="RuleBase" id="RU363032"/>
    </source>
</evidence>
<keyword evidence="4 7" id="KW-0812">Transmembrane</keyword>
<dbReference type="CDD" id="cd06261">
    <property type="entry name" value="TM_PBP2"/>
    <property type="match status" value="1"/>
</dbReference>
<dbReference type="GO" id="GO:0005886">
    <property type="term" value="C:plasma membrane"/>
    <property type="evidence" value="ECO:0007669"/>
    <property type="project" value="UniProtKB-SubCell"/>
</dbReference>
<dbReference type="SUPFAM" id="SSF161098">
    <property type="entry name" value="MetI-like"/>
    <property type="match status" value="1"/>
</dbReference>
<dbReference type="Gene3D" id="1.10.3720.10">
    <property type="entry name" value="MetI-like"/>
    <property type="match status" value="1"/>
</dbReference>
<evidence type="ECO:0000256" key="6">
    <source>
        <dbReference type="ARBA" id="ARBA00023136"/>
    </source>
</evidence>
<keyword evidence="3" id="KW-1003">Cell membrane</keyword>
<feature type="transmembrane region" description="Helical" evidence="7">
    <location>
        <begin position="140"/>
        <end position="159"/>
    </location>
</feature>
<dbReference type="PANTHER" id="PTHR43163:SF6">
    <property type="entry name" value="DIPEPTIDE TRANSPORT SYSTEM PERMEASE PROTEIN DPPB-RELATED"/>
    <property type="match status" value="1"/>
</dbReference>
<comment type="similarity">
    <text evidence="7">Belongs to the binding-protein-dependent transport system permease family.</text>
</comment>
<feature type="transmembrane region" description="Helical" evidence="7">
    <location>
        <begin position="240"/>
        <end position="262"/>
    </location>
</feature>
<accession>A0A7W9VWB5</accession>
<dbReference type="PANTHER" id="PTHR43163">
    <property type="entry name" value="DIPEPTIDE TRANSPORT SYSTEM PERMEASE PROTEIN DPPB-RELATED"/>
    <property type="match status" value="1"/>
</dbReference>
<keyword evidence="2 7" id="KW-0813">Transport</keyword>
<evidence type="ECO:0000313" key="10">
    <source>
        <dbReference type="Proteomes" id="UP000533306"/>
    </source>
</evidence>
<evidence type="ECO:0000256" key="4">
    <source>
        <dbReference type="ARBA" id="ARBA00022692"/>
    </source>
</evidence>
<evidence type="ECO:0000256" key="5">
    <source>
        <dbReference type="ARBA" id="ARBA00022989"/>
    </source>
</evidence>
<comment type="caution">
    <text evidence="9">The sequence shown here is derived from an EMBL/GenBank/DDBJ whole genome shotgun (WGS) entry which is preliminary data.</text>
</comment>
<evidence type="ECO:0000259" key="8">
    <source>
        <dbReference type="PROSITE" id="PS50928"/>
    </source>
</evidence>
<gene>
    <name evidence="9" type="ORF">HNR59_003317</name>
</gene>
<feature type="transmembrane region" description="Helical" evidence="7">
    <location>
        <begin position="194"/>
        <end position="220"/>
    </location>
</feature>
<feature type="transmembrane region" description="Helical" evidence="7">
    <location>
        <begin position="68"/>
        <end position="90"/>
    </location>
</feature>
<dbReference type="PROSITE" id="PS50928">
    <property type="entry name" value="ABC_TM1"/>
    <property type="match status" value="1"/>
</dbReference>
<evidence type="ECO:0000256" key="1">
    <source>
        <dbReference type="ARBA" id="ARBA00004651"/>
    </source>
</evidence>
<keyword evidence="5 7" id="KW-1133">Transmembrane helix</keyword>
<dbReference type="InterPro" id="IPR035906">
    <property type="entry name" value="MetI-like_sf"/>
</dbReference>
<name>A0A7W9VWB5_9HYPH</name>
<dbReference type="GO" id="GO:0071916">
    <property type="term" value="F:dipeptide transmembrane transporter activity"/>
    <property type="evidence" value="ECO:0007669"/>
    <property type="project" value="TreeGrafter"/>
</dbReference>
<dbReference type="AlphaFoldDB" id="A0A7W9VWB5"/>
<feature type="domain" description="ABC transmembrane type-1" evidence="8">
    <location>
        <begin position="62"/>
        <end position="259"/>
    </location>
</feature>
<evidence type="ECO:0000256" key="3">
    <source>
        <dbReference type="ARBA" id="ARBA00022475"/>
    </source>
</evidence>
<proteinExistence type="inferred from homology"/>
<dbReference type="InterPro" id="IPR000515">
    <property type="entry name" value="MetI-like"/>
</dbReference>
<protein>
    <submittedName>
        <fullName evidence="9">Peptide/nickel transport system permease protein</fullName>
    </submittedName>
</protein>
<reference evidence="9 10" key="1">
    <citation type="submission" date="2020-08" db="EMBL/GenBank/DDBJ databases">
        <title>Genomic Encyclopedia of Type Strains, Phase IV (KMG-IV): sequencing the most valuable type-strain genomes for metagenomic binning, comparative biology and taxonomic classification.</title>
        <authorList>
            <person name="Goeker M."/>
        </authorList>
    </citation>
    <scope>NUCLEOTIDE SEQUENCE [LARGE SCALE GENOMIC DNA]</scope>
    <source>
        <strain evidence="9 10">DSM 11099</strain>
    </source>
</reference>
<evidence type="ECO:0000256" key="2">
    <source>
        <dbReference type="ARBA" id="ARBA00022448"/>
    </source>
</evidence>